<proteinExistence type="predicted"/>
<accession>A0A8S9V6M8</accession>
<protein>
    <submittedName>
        <fullName evidence="1">Uncharacterized protein</fullName>
    </submittedName>
</protein>
<gene>
    <name evidence="1" type="ORF">GN958_ATG01707</name>
</gene>
<sequence length="120" mass="13229">SSRHVVAVDASASTGSILVTNAPALQQRFQLTIRPIIKSTVGQRKSLGDTLDDVDQAVKLDGAWSVIPPSVTKWNKVMQFERRHTVDSGKAQQAWNNCLVLERGETITFVVYEYGMSIPT</sequence>
<organism evidence="1 2">
    <name type="scientific">Phytophthora infestans</name>
    <name type="common">Potato late blight agent</name>
    <name type="synonym">Botrytis infestans</name>
    <dbReference type="NCBI Taxonomy" id="4787"/>
    <lineage>
        <taxon>Eukaryota</taxon>
        <taxon>Sar</taxon>
        <taxon>Stramenopiles</taxon>
        <taxon>Oomycota</taxon>
        <taxon>Peronosporomycetes</taxon>
        <taxon>Peronosporales</taxon>
        <taxon>Peronosporaceae</taxon>
        <taxon>Phytophthora</taxon>
    </lineage>
</organism>
<dbReference type="EMBL" id="JAACNO010000192">
    <property type="protein sequence ID" value="KAF4149166.1"/>
    <property type="molecule type" value="Genomic_DNA"/>
</dbReference>
<feature type="non-terminal residue" evidence="1">
    <location>
        <position position="120"/>
    </location>
</feature>
<name>A0A8S9V6M8_PHYIN</name>
<comment type="caution">
    <text evidence="1">The sequence shown here is derived from an EMBL/GenBank/DDBJ whole genome shotgun (WGS) entry which is preliminary data.</text>
</comment>
<dbReference type="AlphaFoldDB" id="A0A8S9V6M8"/>
<evidence type="ECO:0000313" key="2">
    <source>
        <dbReference type="Proteomes" id="UP000704712"/>
    </source>
</evidence>
<dbReference type="Proteomes" id="UP000704712">
    <property type="component" value="Unassembled WGS sequence"/>
</dbReference>
<reference evidence="1" key="1">
    <citation type="submission" date="2020-03" db="EMBL/GenBank/DDBJ databases">
        <title>Hybrid Assembly of Korean Phytophthora infestans isolates.</title>
        <authorList>
            <person name="Prokchorchik M."/>
            <person name="Lee Y."/>
            <person name="Seo J."/>
            <person name="Cho J.-H."/>
            <person name="Park Y.-E."/>
            <person name="Jang D.-C."/>
            <person name="Im J.-S."/>
            <person name="Choi J.-G."/>
            <person name="Park H.-J."/>
            <person name="Lee G.-B."/>
            <person name="Lee Y.-G."/>
            <person name="Hong S.-Y."/>
            <person name="Cho K."/>
            <person name="Sohn K.H."/>
        </authorList>
    </citation>
    <scope>NUCLEOTIDE SEQUENCE</scope>
    <source>
        <strain evidence="1">KR_2_A2</strain>
    </source>
</reference>
<evidence type="ECO:0000313" key="1">
    <source>
        <dbReference type="EMBL" id="KAF4149166.1"/>
    </source>
</evidence>